<dbReference type="AlphaFoldDB" id="A0A915I4Y0"/>
<accession>A0A915I4Y0</accession>
<name>A0A915I4Y0_ROMCU</name>
<feature type="region of interest" description="Disordered" evidence="1">
    <location>
        <begin position="97"/>
        <end position="120"/>
    </location>
</feature>
<organism evidence="2 3">
    <name type="scientific">Romanomermis culicivorax</name>
    <name type="common">Nematode worm</name>
    <dbReference type="NCBI Taxonomy" id="13658"/>
    <lineage>
        <taxon>Eukaryota</taxon>
        <taxon>Metazoa</taxon>
        <taxon>Ecdysozoa</taxon>
        <taxon>Nematoda</taxon>
        <taxon>Enoplea</taxon>
        <taxon>Dorylaimia</taxon>
        <taxon>Mermithida</taxon>
        <taxon>Mermithoidea</taxon>
        <taxon>Mermithidae</taxon>
        <taxon>Romanomermis</taxon>
    </lineage>
</organism>
<evidence type="ECO:0000256" key="1">
    <source>
        <dbReference type="SAM" id="MobiDB-lite"/>
    </source>
</evidence>
<keyword evidence="2" id="KW-1185">Reference proteome</keyword>
<dbReference type="WBParaSite" id="nRc.2.0.1.t08900-RA">
    <property type="protein sequence ID" value="nRc.2.0.1.t08900-RA"/>
    <property type="gene ID" value="nRc.2.0.1.g08900"/>
</dbReference>
<dbReference type="Proteomes" id="UP000887565">
    <property type="component" value="Unplaced"/>
</dbReference>
<proteinExistence type="predicted"/>
<evidence type="ECO:0000313" key="2">
    <source>
        <dbReference type="Proteomes" id="UP000887565"/>
    </source>
</evidence>
<reference evidence="3" key="1">
    <citation type="submission" date="2022-11" db="UniProtKB">
        <authorList>
            <consortium name="WormBaseParasite"/>
        </authorList>
    </citation>
    <scope>IDENTIFICATION</scope>
</reference>
<sequence length="120" mass="14321">MPAFLEQEPIYEKLFGSWIITTRTDIRKKSTTEAKSYRYLNFLNRSRYSRIQEDSWVFGTDIYNIQASQKNCNGSCISRAGTDVVYHKLKIRNRNRTVLDNHNRNRYSDNQELGRNRNYT</sequence>
<evidence type="ECO:0000313" key="3">
    <source>
        <dbReference type="WBParaSite" id="nRc.2.0.1.t08900-RA"/>
    </source>
</evidence>
<protein>
    <submittedName>
        <fullName evidence="3">Uncharacterized protein</fullName>
    </submittedName>
</protein>